<evidence type="ECO:0000256" key="2">
    <source>
        <dbReference type="SAM" id="MobiDB-lite"/>
    </source>
</evidence>
<dbReference type="EMBL" id="JAQOMS010000002">
    <property type="protein sequence ID" value="MDC2890838.1"/>
    <property type="molecule type" value="Genomic_DNA"/>
</dbReference>
<dbReference type="Pfam" id="PF00226">
    <property type="entry name" value="DnaJ"/>
    <property type="match status" value="1"/>
</dbReference>
<evidence type="ECO:0000313" key="5">
    <source>
        <dbReference type="Proteomes" id="UP001528411"/>
    </source>
</evidence>
<dbReference type="InterPro" id="IPR050817">
    <property type="entry name" value="DjlA_DnaK_co-chaperone"/>
</dbReference>
<dbReference type="PANTHER" id="PTHR24074">
    <property type="entry name" value="CO-CHAPERONE PROTEIN DJLA"/>
    <property type="match status" value="1"/>
</dbReference>
<keyword evidence="5" id="KW-1185">Reference proteome</keyword>
<gene>
    <name evidence="4" type="primary">djlA</name>
    <name evidence="4" type="ORF">PN838_21455</name>
</gene>
<protein>
    <submittedName>
        <fullName evidence="4">Co-chaperone DjlA</fullName>
    </submittedName>
</protein>
<feature type="compositionally biased region" description="Basic and acidic residues" evidence="2">
    <location>
        <begin position="101"/>
        <end position="116"/>
    </location>
</feature>
<proteinExistence type="predicted"/>
<feature type="domain" description="J" evidence="3">
    <location>
        <begin position="124"/>
        <end position="188"/>
    </location>
</feature>
<dbReference type="PROSITE" id="PS50076">
    <property type="entry name" value="DNAJ_2"/>
    <property type="match status" value="1"/>
</dbReference>
<evidence type="ECO:0000259" key="3">
    <source>
        <dbReference type="PROSITE" id="PS50076"/>
    </source>
</evidence>
<dbReference type="RefSeq" id="WP_272182679.1">
    <property type="nucleotide sequence ID" value="NZ_JAQOMS010000002.1"/>
</dbReference>
<comment type="caution">
    <text evidence="4">The sequence shown here is derived from an EMBL/GenBank/DDBJ whole genome shotgun (WGS) entry which is preliminary data.</text>
</comment>
<dbReference type="NCBIfam" id="NF006948">
    <property type="entry name" value="PRK09430.1"/>
    <property type="match status" value="1"/>
</dbReference>
<dbReference type="Gene3D" id="1.10.3680.10">
    <property type="entry name" value="TerB-like"/>
    <property type="match status" value="1"/>
</dbReference>
<evidence type="ECO:0000256" key="1">
    <source>
        <dbReference type="ARBA" id="ARBA00023186"/>
    </source>
</evidence>
<dbReference type="InterPro" id="IPR036869">
    <property type="entry name" value="J_dom_sf"/>
</dbReference>
<name>A0ABT5FI32_9GAMM</name>
<accession>A0ABT5FI32</accession>
<keyword evidence="1" id="KW-0143">Chaperone</keyword>
<sequence>MAKEEARDAFREGKLPGFPLNAKLKLFKQHFGDRSDLQQFFLDILVQTAYSDSVLEQKEYDVLLKINKELGYTKRFLDQLISMWEAEVRFQAYKQKQQEKYKQYDRRSEQREKSRQAESPSLQDAYALIGASERDSTREIKRAYKRLMSQNHPDKLVAKGLPPELMELAKQKTQDIQAAYDLIKKARQF</sequence>
<organism evidence="4 5">
    <name type="scientific">Psychrosphaera algicola</name>
    <dbReference type="NCBI Taxonomy" id="3023714"/>
    <lineage>
        <taxon>Bacteria</taxon>
        <taxon>Pseudomonadati</taxon>
        <taxon>Pseudomonadota</taxon>
        <taxon>Gammaproteobacteria</taxon>
        <taxon>Alteromonadales</taxon>
        <taxon>Pseudoalteromonadaceae</taxon>
        <taxon>Psychrosphaera</taxon>
    </lineage>
</organism>
<dbReference type="PRINTS" id="PR00625">
    <property type="entry name" value="JDOMAIN"/>
</dbReference>
<dbReference type="SMART" id="SM00271">
    <property type="entry name" value="DnaJ"/>
    <property type="match status" value="1"/>
</dbReference>
<dbReference type="InterPro" id="IPR029024">
    <property type="entry name" value="TerB-like"/>
</dbReference>
<dbReference type="CDD" id="cd06257">
    <property type="entry name" value="DnaJ"/>
    <property type="match status" value="1"/>
</dbReference>
<evidence type="ECO:0000313" key="4">
    <source>
        <dbReference type="EMBL" id="MDC2890838.1"/>
    </source>
</evidence>
<dbReference type="SUPFAM" id="SSF46565">
    <property type="entry name" value="Chaperone J-domain"/>
    <property type="match status" value="1"/>
</dbReference>
<reference evidence="4 5" key="1">
    <citation type="submission" date="2023-01" db="EMBL/GenBank/DDBJ databases">
        <title>Psychrosphaera sp. nov., isolated from marine algae.</title>
        <authorList>
            <person name="Bayburt H."/>
            <person name="Choi B.J."/>
            <person name="Kim J.M."/>
            <person name="Choi D.G."/>
            <person name="Jeon C.O."/>
        </authorList>
    </citation>
    <scope>NUCLEOTIDE SEQUENCE [LARGE SCALE GENOMIC DNA]</scope>
    <source>
        <strain evidence="4 5">G1-22</strain>
    </source>
</reference>
<dbReference type="Proteomes" id="UP001528411">
    <property type="component" value="Unassembled WGS sequence"/>
</dbReference>
<dbReference type="Gene3D" id="1.10.287.110">
    <property type="entry name" value="DnaJ domain"/>
    <property type="match status" value="1"/>
</dbReference>
<feature type="region of interest" description="Disordered" evidence="2">
    <location>
        <begin position="101"/>
        <end position="120"/>
    </location>
</feature>
<dbReference type="InterPro" id="IPR001623">
    <property type="entry name" value="DnaJ_domain"/>
</dbReference>